<proteinExistence type="predicted"/>
<name>A0A0F8X188_9ZZZZ</name>
<evidence type="ECO:0000313" key="1">
    <source>
        <dbReference type="EMBL" id="KKK62683.1"/>
    </source>
</evidence>
<sequence length="250" mass="27295">MAKQVIVDGFDICKPQECKDETEVVILSINSSCNVNVVWTVYNNDNIPSSSEIQWSFNNKTFSNSTGNTIGNKPWEKTINISGTGVLYLKAKVIIDNQSYFSEINSFVIGSCSSSSSSSASICSCTGCPDDCCPPDDYDADGNGEFYIQWNTYSIPSKVLVVTPALDGDCLTKNNCDYSQSTILFESECEKTDGWECSCFIANQNNLPLGIIVLPDCEGFGDVWWSIYICGPGGYEYSAEGDNDGLCCPH</sequence>
<comment type="caution">
    <text evidence="1">The sequence shown here is derived from an EMBL/GenBank/DDBJ whole genome shotgun (WGS) entry which is preliminary data.</text>
</comment>
<reference evidence="1" key="1">
    <citation type="journal article" date="2015" name="Nature">
        <title>Complex archaea that bridge the gap between prokaryotes and eukaryotes.</title>
        <authorList>
            <person name="Spang A."/>
            <person name="Saw J.H."/>
            <person name="Jorgensen S.L."/>
            <person name="Zaremba-Niedzwiedzka K."/>
            <person name="Martijn J."/>
            <person name="Lind A.E."/>
            <person name="van Eijk R."/>
            <person name="Schleper C."/>
            <person name="Guy L."/>
            <person name="Ettema T.J."/>
        </authorList>
    </citation>
    <scope>NUCLEOTIDE SEQUENCE</scope>
</reference>
<dbReference type="EMBL" id="LAZR01061880">
    <property type="protein sequence ID" value="KKK62683.1"/>
    <property type="molecule type" value="Genomic_DNA"/>
</dbReference>
<protein>
    <submittedName>
        <fullName evidence="1">Uncharacterized protein</fullName>
    </submittedName>
</protein>
<dbReference type="AlphaFoldDB" id="A0A0F8X188"/>
<accession>A0A0F8X188</accession>
<gene>
    <name evidence="1" type="ORF">LCGC14_3001880</name>
</gene>
<organism evidence="1">
    <name type="scientific">marine sediment metagenome</name>
    <dbReference type="NCBI Taxonomy" id="412755"/>
    <lineage>
        <taxon>unclassified sequences</taxon>
        <taxon>metagenomes</taxon>
        <taxon>ecological metagenomes</taxon>
    </lineage>
</organism>